<dbReference type="KEGG" id="dfa:DFA_05814"/>
<proteinExistence type="predicted"/>
<feature type="region of interest" description="Disordered" evidence="1">
    <location>
        <begin position="290"/>
        <end position="324"/>
    </location>
</feature>
<dbReference type="AlphaFoldDB" id="F4PMT6"/>
<accession>F4PMT6</accession>
<name>F4PMT6_CACFS</name>
<protein>
    <submittedName>
        <fullName evidence="2">Uncharacterized protein</fullName>
    </submittedName>
</protein>
<gene>
    <name evidence="2" type="ORF">DFA_05814</name>
</gene>
<organism evidence="2 3">
    <name type="scientific">Cavenderia fasciculata</name>
    <name type="common">Slime mold</name>
    <name type="synonym">Dictyostelium fasciculatum</name>
    <dbReference type="NCBI Taxonomy" id="261658"/>
    <lineage>
        <taxon>Eukaryota</taxon>
        <taxon>Amoebozoa</taxon>
        <taxon>Evosea</taxon>
        <taxon>Eumycetozoa</taxon>
        <taxon>Dictyostelia</taxon>
        <taxon>Acytosteliales</taxon>
        <taxon>Cavenderiaceae</taxon>
        <taxon>Cavenderia</taxon>
    </lineage>
</organism>
<keyword evidence="3" id="KW-1185">Reference proteome</keyword>
<reference evidence="3" key="1">
    <citation type="journal article" date="2011" name="Genome Res.">
        <title>Phylogeny-wide analysis of social amoeba genomes highlights ancient origins for complex intercellular communication.</title>
        <authorList>
            <person name="Heidel A.J."/>
            <person name="Lawal H.M."/>
            <person name="Felder M."/>
            <person name="Schilde C."/>
            <person name="Helps N.R."/>
            <person name="Tunggal B."/>
            <person name="Rivero F."/>
            <person name="John U."/>
            <person name="Schleicher M."/>
            <person name="Eichinger L."/>
            <person name="Platzer M."/>
            <person name="Noegel A.A."/>
            <person name="Schaap P."/>
            <person name="Gloeckner G."/>
        </authorList>
    </citation>
    <scope>NUCLEOTIDE SEQUENCE [LARGE SCALE GENOMIC DNA]</scope>
    <source>
        <strain evidence="3">SH3</strain>
    </source>
</reference>
<evidence type="ECO:0000313" key="3">
    <source>
        <dbReference type="Proteomes" id="UP000007797"/>
    </source>
</evidence>
<dbReference type="RefSeq" id="XP_004361531.1">
    <property type="nucleotide sequence ID" value="XM_004361474.1"/>
</dbReference>
<evidence type="ECO:0000313" key="2">
    <source>
        <dbReference type="EMBL" id="EGG23680.1"/>
    </source>
</evidence>
<sequence>MCKDNLNPIYKKLFENGSLDCNPNNFIKSQPIISYTFGRGCHYNETIRVQRQPLLSYYKYSNPNNDYFFKYTPLLIPFEDFTNISCLEWSGSEPTHFAIPLFQSGMGESCYYDPHYPWISSCIQSLYCSPLNNTCVDFNTIPSSIDNCYDDKDCKLDLERCEYDSSGNGNCVLNSMLFNGTTGTVCTEKAVDFLVCNEMSFVTGKRATYPHCGDASRCFQEYKDMVLNCYTPCYVNPFLPSIIVGGSSAEPEEEFEHDNFEMGEDLPTEFNPMDLYIDESSNIMVHTSTEQPIQPSPKHQVYNKHKHHSSPSSTTSKQQDFTKNMGHHRSTYLRLGWDIFNGIKF</sequence>
<dbReference type="EMBL" id="GL883008">
    <property type="protein sequence ID" value="EGG23680.1"/>
    <property type="molecule type" value="Genomic_DNA"/>
</dbReference>
<dbReference type="Proteomes" id="UP000007797">
    <property type="component" value="Unassembled WGS sequence"/>
</dbReference>
<evidence type="ECO:0000256" key="1">
    <source>
        <dbReference type="SAM" id="MobiDB-lite"/>
    </source>
</evidence>
<dbReference type="GeneID" id="14874907"/>